<dbReference type="AlphaFoldDB" id="A0ABD2BXB9"/>
<evidence type="ECO:0000313" key="2">
    <source>
        <dbReference type="Proteomes" id="UP001607303"/>
    </source>
</evidence>
<sequence>MGHIYHHGAGCSSCEGSTKAVLKYKKNHSSSSSPGAGCLSCKGSTKTPIVIAIVRVAMDGVLYRLNKIKIAN</sequence>
<dbReference type="EMBL" id="JAYRBN010000065">
    <property type="protein sequence ID" value="KAL2737385.1"/>
    <property type="molecule type" value="Genomic_DNA"/>
</dbReference>
<proteinExistence type="predicted"/>
<accession>A0ABD2BXB9</accession>
<protein>
    <submittedName>
        <fullName evidence="1">Uncharacterized protein</fullName>
    </submittedName>
</protein>
<gene>
    <name evidence="1" type="ORF">V1477_012341</name>
</gene>
<dbReference type="Proteomes" id="UP001607303">
    <property type="component" value="Unassembled WGS sequence"/>
</dbReference>
<keyword evidence="2" id="KW-1185">Reference proteome</keyword>
<organism evidence="1 2">
    <name type="scientific">Vespula maculifrons</name>
    <name type="common">Eastern yellow jacket</name>
    <name type="synonym">Wasp</name>
    <dbReference type="NCBI Taxonomy" id="7453"/>
    <lineage>
        <taxon>Eukaryota</taxon>
        <taxon>Metazoa</taxon>
        <taxon>Ecdysozoa</taxon>
        <taxon>Arthropoda</taxon>
        <taxon>Hexapoda</taxon>
        <taxon>Insecta</taxon>
        <taxon>Pterygota</taxon>
        <taxon>Neoptera</taxon>
        <taxon>Endopterygota</taxon>
        <taxon>Hymenoptera</taxon>
        <taxon>Apocrita</taxon>
        <taxon>Aculeata</taxon>
        <taxon>Vespoidea</taxon>
        <taxon>Vespidae</taxon>
        <taxon>Vespinae</taxon>
        <taxon>Vespula</taxon>
    </lineage>
</organism>
<comment type="caution">
    <text evidence="1">The sequence shown here is derived from an EMBL/GenBank/DDBJ whole genome shotgun (WGS) entry which is preliminary data.</text>
</comment>
<reference evidence="1 2" key="1">
    <citation type="journal article" date="2024" name="Ann. Entomol. Soc. Am.">
        <title>Genomic analyses of the southern and eastern yellowjacket wasps (Hymenoptera: Vespidae) reveal evolutionary signatures of social life.</title>
        <authorList>
            <person name="Catto M.A."/>
            <person name="Caine P.B."/>
            <person name="Orr S.E."/>
            <person name="Hunt B.G."/>
            <person name="Goodisman M.A.D."/>
        </authorList>
    </citation>
    <scope>NUCLEOTIDE SEQUENCE [LARGE SCALE GENOMIC DNA]</scope>
    <source>
        <strain evidence="1">232</strain>
        <tissue evidence="1">Head and thorax</tissue>
    </source>
</reference>
<name>A0ABD2BXB9_VESMC</name>
<evidence type="ECO:0000313" key="1">
    <source>
        <dbReference type="EMBL" id="KAL2737385.1"/>
    </source>
</evidence>